<gene>
    <name evidence="5" type="ORF">AAF712_016304</name>
</gene>
<dbReference type="Gene3D" id="2.130.10.10">
    <property type="entry name" value="YVTN repeat-like/Quinoprotein amine dehydrogenase"/>
    <property type="match status" value="2"/>
</dbReference>
<dbReference type="SMART" id="SM00320">
    <property type="entry name" value="WD40"/>
    <property type="match status" value="5"/>
</dbReference>
<feature type="repeat" description="WD" evidence="3">
    <location>
        <begin position="355"/>
        <end position="400"/>
    </location>
</feature>
<dbReference type="PANTHER" id="PTHR19848">
    <property type="entry name" value="WD40 REPEAT PROTEIN"/>
    <property type="match status" value="1"/>
</dbReference>
<dbReference type="EMBL" id="JBBXMP010000717">
    <property type="protein sequence ID" value="KAL0057071.1"/>
    <property type="molecule type" value="Genomic_DNA"/>
</dbReference>
<dbReference type="PROSITE" id="PS50082">
    <property type="entry name" value="WD_REPEATS_2"/>
    <property type="match status" value="3"/>
</dbReference>
<name>A0ABR2Z691_9AGAR</name>
<evidence type="ECO:0000256" key="2">
    <source>
        <dbReference type="ARBA" id="ARBA00022737"/>
    </source>
</evidence>
<evidence type="ECO:0000256" key="1">
    <source>
        <dbReference type="ARBA" id="ARBA00022574"/>
    </source>
</evidence>
<dbReference type="Proteomes" id="UP001437256">
    <property type="component" value="Unassembled WGS sequence"/>
</dbReference>
<reference evidence="5 6" key="1">
    <citation type="submission" date="2024-05" db="EMBL/GenBank/DDBJ databases">
        <title>A draft genome resource for the thread blight pathogen Marasmius tenuissimus strain MS-2.</title>
        <authorList>
            <person name="Yulfo-Soto G.E."/>
            <person name="Baruah I.K."/>
            <person name="Amoako-Attah I."/>
            <person name="Bukari Y."/>
            <person name="Meinhardt L.W."/>
            <person name="Bailey B.A."/>
            <person name="Cohen S.P."/>
        </authorList>
    </citation>
    <scope>NUCLEOTIDE SEQUENCE [LARGE SCALE GENOMIC DNA]</scope>
    <source>
        <strain evidence="5 6">MS-2</strain>
    </source>
</reference>
<protein>
    <recommendedName>
        <fullName evidence="4">T6SS Phospholipase effector Tle1-like catalytic domain-containing protein</fullName>
    </recommendedName>
</protein>
<dbReference type="PROSITE" id="PS00678">
    <property type="entry name" value="WD_REPEATS_1"/>
    <property type="match status" value="1"/>
</dbReference>
<organism evidence="5 6">
    <name type="scientific">Marasmius tenuissimus</name>
    <dbReference type="NCBI Taxonomy" id="585030"/>
    <lineage>
        <taxon>Eukaryota</taxon>
        <taxon>Fungi</taxon>
        <taxon>Dikarya</taxon>
        <taxon>Basidiomycota</taxon>
        <taxon>Agaricomycotina</taxon>
        <taxon>Agaricomycetes</taxon>
        <taxon>Agaricomycetidae</taxon>
        <taxon>Agaricales</taxon>
        <taxon>Marasmiineae</taxon>
        <taxon>Marasmiaceae</taxon>
        <taxon>Marasmius</taxon>
    </lineage>
</organism>
<dbReference type="PANTHER" id="PTHR19848:SF8">
    <property type="entry name" value="F-BOX AND WD REPEAT DOMAIN CONTAINING 7"/>
    <property type="match status" value="1"/>
</dbReference>
<dbReference type="SUPFAM" id="SSF50978">
    <property type="entry name" value="WD40 repeat-like"/>
    <property type="match status" value="1"/>
</dbReference>
<dbReference type="Pfam" id="PF00400">
    <property type="entry name" value="WD40"/>
    <property type="match status" value="3"/>
</dbReference>
<sequence length="696" mass="77605">MDHVCFFRHALALDEWRVKFVAEYAGGPNGSFADPRDAQNGSPPPKKEVWFAGTHSDIGGGSIENKELTSNGPALRWMIKESIEAGLVLTPFSGEWEKVYGKLKSIKRGFLSPWWLLEILPERAEHNSPWYRSLVPHRGRLRPILHGQNIHQSVYPSNFEYVNRRLPEDLRKPVGEHVERDEFDDIALDIHQCVEGTGRWKSLSDWASRETELLSLAQSKNGLLAFQDLYESLKKTPISHRECDATIAKMRILCAVARHFPKGHSHNLPYVVKGLLRHKDSSKEDSARDFVNKFSHAAEAFKIFLDAPVKSLALSKKISANGRAAERKSYLLAVASAQSPIPVYDLDARHIIRSLRGHTHDVESLSFSPDSNLGTLILVSGSADGTIRSWNVDRGTQWRFPNEGLIDGALSVSFCSDGKRIISGGRDGSPRVWEVNRDDCTLDLLASPTAKEKHRGHILSVAAATAGPTDDLRLVSVSKERKHQQIRLWKCSDGALSISPTLELASRKPNDPKEVVFLTKDDYLTVSSKGIFSITNAVTGSLEECNPDELKLQGVAVRSLGFCHPDQLACGLSDGRIIVWSVGQWNRDPLEALTKQERWKFRMLRTFDYHLQGKAPSPVTSIAYSDDQNFLVAGYADGHVVVWYAQGTKGVVDNLLSHNCQEDGPDQERHERVLYTHHDASIAGDQSLVQPTMSAI</sequence>
<accession>A0ABR2Z691</accession>
<keyword evidence="2" id="KW-0677">Repeat</keyword>
<dbReference type="InterPro" id="IPR018712">
    <property type="entry name" value="Tle1-like_cat"/>
</dbReference>
<dbReference type="InterPro" id="IPR036322">
    <property type="entry name" value="WD40_repeat_dom_sf"/>
</dbReference>
<dbReference type="Pfam" id="PF09994">
    <property type="entry name" value="T6SS_Tle1-like_cat"/>
    <property type="match status" value="1"/>
</dbReference>
<dbReference type="InterPro" id="IPR015943">
    <property type="entry name" value="WD40/YVTN_repeat-like_dom_sf"/>
</dbReference>
<dbReference type="PROSITE" id="PS50294">
    <property type="entry name" value="WD_REPEATS_REGION"/>
    <property type="match status" value="1"/>
</dbReference>
<keyword evidence="6" id="KW-1185">Reference proteome</keyword>
<dbReference type="InterPro" id="IPR001680">
    <property type="entry name" value="WD40_rpt"/>
</dbReference>
<evidence type="ECO:0000313" key="5">
    <source>
        <dbReference type="EMBL" id="KAL0057071.1"/>
    </source>
</evidence>
<feature type="repeat" description="WD" evidence="3">
    <location>
        <begin position="411"/>
        <end position="443"/>
    </location>
</feature>
<evidence type="ECO:0000259" key="4">
    <source>
        <dbReference type="Pfam" id="PF09994"/>
    </source>
</evidence>
<comment type="caution">
    <text evidence="5">The sequence shown here is derived from an EMBL/GenBank/DDBJ whole genome shotgun (WGS) entry which is preliminary data.</text>
</comment>
<feature type="domain" description="T6SS Phospholipase effector Tle1-like catalytic" evidence="4">
    <location>
        <begin position="2"/>
        <end position="81"/>
    </location>
</feature>
<feature type="repeat" description="WD" evidence="3">
    <location>
        <begin position="619"/>
        <end position="643"/>
    </location>
</feature>
<evidence type="ECO:0000313" key="6">
    <source>
        <dbReference type="Proteomes" id="UP001437256"/>
    </source>
</evidence>
<evidence type="ECO:0000256" key="3">
    <source>
        <dbReference type="PROSITE-ProRule" id="PRU00221"/>
    </source>
</evidence>
<keyword evidence="1 3" id="KW-0853">WD repeat</keyword>
<proteinExistence type="predicted"/>
<dbReference type="InterPro" id="IPR019775">
    <property type="entry name" value="WD40_repeat_CS"/>
</dbReference>